<dbReference type="SUPFAM" id="SSF46955">
    <property type="entry name" value="Putative DNA-binding domain"/>
    <property type="match status" value="1"/>
</dbReference>
<dbReference type="SMART" id="SM00422">
    <property type="entry name" value="HTH_MERR"/>
    <property type="match status" value="1"/>
</dbReference>
<dbReference type="PANTHER" id="PTHR30204">
    <property type="entry name" value="REDOX-CYCLING DRUG-SENSING TRANSCRIPTIONAL ACTIVATOR SOXR"/>
    <property type="match status" value="1"/>
</dbReference>
<dbReference type="Proteomes" id="UP000517694">
    <property type="component" value="Unassembled WGS sequence"/>
</dbReference>
<feature type="domain" description="HTH merR-type" evidence="4">
    <location>
        <begin position="1"/>
        <end position="68"/>
    </location>
</feature>
<keyword evidence="6" id="KW-1185">Reference proteome</keyword>
<dbReference type="GO" id="GO:0003700">
    <property type="term" value="F:DNA-binding transcription factor activity"/>
    <property type="evidence" value="ECO:0007669"/>
    <property type="project" value="InterPro"/>
</dbReference>
<sequence length="150" mass="16887">MRIGELARATGTTTRALRYYEEHGLLHPERSPNGYRTYPPDAVKVVENIRLLLAAGLTTEDLRLLGTCLRDEVIGGHRCDDPTAKVEVFEQRLAVIQHRIDELTAVRAQLLARLEDLHGRQAVTRSNGCARQVSERKRVKGAKDDQKTFS</sequence>
<evidence type="ECO:0000313" key="5">
    <source>
        <dbReference type="EMBL" id="MBC2866931.1"/>
    </source>
</evidence>
<evidence type="ECO:0000259" key="4">
    <source>
        <dbReference type="PROSITE" id="PS50937"/>
    </source>
</evidence>
<dbReference type="PRINTS" id="PR00040">
    <property type="entry name" value="HTHMERR"/>
</dbReference>
<reference evidence="5 6" key="1">
    <citation type="submission" date="2020-08" db="EMBL/GenBank/DDBJ databases">
        <title>Whole-Genome Sequence of French Clinical Streptomyces mexicanus Strain Q0842.</title>
        <authorList>
            <person name="Boxberger M."/>
            <person name="La Scola B."/>
        </authorList>
    </citation>
    <scope>NUCLEOTIDE SEQUENCE [LARGE SCALE GENOMIC DNA]</scope>
    <source>
        <strain evidence="5 6">Marseille-Q0842</strain>
    </source>
</reference>
<dbReference type="RefSeq" id="WP_185947655.1">
    <property type="nucleotide sequence ID" value="NZ_JACMHY010000007.1"/>
</dbReference>
<keyword evidence="2" id="KW-0238">DNA-binding</keyword>
<evidence type="ECO:0000256" key="1">
    <source>
        <dbReference type="ARBA" id="ARBA00023015"/>
    </source>
</evidence>
<protein>
    <submittedName>
        <fullName evidence="5">MerR family transcriptional regulator</fullName>
    </submittedName>
</protein>
<dbReference type="InterPro" id="IPR009061">
    <property type="entry name" value="DNA-bd_dom_put_sf"/>
</dbReference>
<dbReference type="EMBL" id="JACMHY010000007">
    <property type="protein sequence ID" value="MBC2866931.1"/>
    <property type="molecule type" value="Genomic_DNA"/>
</dbReference>
<evidence type="ECO:0000313" key="6">
    <source>
        <dbReference type="Proteomes" id="UP000517694"/>
    </source>
</evidence>
<dbReference type="GO" id="GO:0003677">
    <property type="term" value="F:DNA binding"/>
    <property type="evidence" value="ECO:0007669"/>
    <property type="project" value="UniProtKB-KW"/>
</dbReference>
<name>A0A7X1I1U1_9ACTN</name>
<dbReference type="InterPro" id="IPR000551">
    <property type="entry name" value="MerR-type_HTH_dom"/>
</dbReference>
<evidence type="ECO:0000256" key="3">
    <source>
        <dbReference type="ARBA" id="ARBA00023163"/>
    </source>
</evidence>
<dbReference type="CDD" id="cd01282">
    <property type="entry name" value="HTH_MerR-like_sg3"/>
    <property type="match status" value="1"/>
</dbReference>
<dbReference type="Gene3D" id="1.10.1660.10">
    <property type="match status" value="1"/>
</dbReference>
<dbReference type="AlphaFoldDB" id="A0A7X1I1U1"/>
<keyword evidence="1" id="KW-0805">Transcription regulation</keyword>
<dbReference type="Pfam" id="PF13411">
    <property type="entry name" value="MerR_1"/>
    <property type="match status" value="1"/>
</dbReference>
<gene>
    <name evidence="5" type="ORF">H1R13_18745</name>
</gene>
<comment type="caution">
    <text evidence="5">The sequence shown here is derived from an EMBL/GenBank/DDBJ whole genome shotgun (WGS) entry which is preliminary data.</text>
</comment>
<accession>A0A7X1I1U1</accession>
<dbReference type="PROSITE" id="PS50937">
    <property type="entry name" value="HTH_MERR_2"/>
    <property type="match status" value="1"/>
</dbReference>
<dbReference type="PANTHER" id="PTHR30204:SF94">
    <property type="entry name" value="HEAVY METAL-DEPENDENT TRANSCRIPTIONAL REGULATOR HI_0293-RELATED"/>
    <property type="match status" value="1"/>
</dbReference>
<keyword evidence="3" id="KW-0804">Transcription</keyword>
<evidence type="ECO:0000256" key="2">
    <source>
        <dbReference type="ARBA" id="ARBA00023125"/>
    </source>
</evidence>
<dbReference type="InterPro" id="IPR047057">
    <property type="entry name" value="MerR_fam"/>
</dbReference>
<proteinExistence type="predicted"/>
<organism evidence="5 6">
    <name type="scientific">Streptomyces mexicanus</name>
    <dbReference type="NCBI Taxonomy" id="178566"/>
    <lineage>
        <taxon>Bacteria</taxon>
        <taxon>Bacillati</taxon>
        <taxon>Actinomycetota</taxon>
        <taxon>Actinomycetes</taxon>
        <taxon>Kitasatosporales</taxon>
        <taxon>Streptomycetaceae</taxon>
        <taxon>Streptomyces</taxon>
    </lineage>
</organism>